<dbReference type="PANTHER" id="PTHR45991:SF1">
    <property type="entry name" value="PACHYTENE CHECKPOINT PROTEIN 2 HOMOLOG"/>
    <property type="match status" value="1"/>
</dbReference>
<dbReference type="GO" id="GO:0016887">
    <property type="term" value="F:ATP hydrolysis activity"/>
    <property type="evidence" value="ECO:0007669"/>
    <property type="project" value="InterPro"/>
</dbReference>
<dbReference type="GO" id="GO:0005524">
    <property type="term" value="F:ATP binding"/>
    <property type="evidence" value="ECO:0007669"/>
    <property type="project" value="UniProtKB-KW"/>
</dbReference>
<dbReference type="GO" id="GO:0005694">
    <property type="term" value="C:chromosome"/>
    <property type="evidence" value="ECO:0007669"/>
    <property type="project" value="TreeGrafter"/>
</dbReference>
<keyword evidence="6" id="KW-1185">Reference proteome</keyword>
<evidence type="ECO:0000256" key="2">
    <source>
        <dbReference type="ARBA" id="ARBA00022840"/>
    </source>
</evidence>
<dbReference type="Pfam" id="PF00004">
    <property type="entry name" value="AAA"/>
    <property type="match status" value="1"/>
</dbReference>
<keyword evidence="3" id="KW-0539">Nucleus</keyword>
<protein>
    <recommendedName>
        <fullName evidence="3">Pachytene checkpoint protein 2 homolog</fullName>
    </recommendedName>
</protein>
<dbReference type="AlphaFoldDB" id="A0AAN8UZM9"/>
<sequence>MSNCVIILPVILARKDHMKNQQVMDSSPASTNGFFLPKNLEGFVAMAIHVVIDYQILLGGDVPEEFLSRLSFTILVIQRYPRCQLVEVNAHSLFSKWFSESGKLLQEMVEEDNILVFVLIDEVESLAAARTAHGFIWL</sequence>
<evidence type="ECO:0000313" key="5">
    <source>
        <dbReference type="EMBL" id="KAK6920636.1"/>
    </source>
</evidence>
<accession>A0AAN8UZM9</accession>
<comment type="function">
    <text evidence="3">Plays a key role in chromosome recombination during meiosis.</text>
</comment>
<keyword evidence="1" id="KW-0547">Nucleotide-binding</keyword>
<comment type="subcellular location">
    <subcellularLocation>
        <location evidence="3">Nucleus</location>
    </subcellularLocation>
</comment>
<dbReference type="EMBL" id="JBAMMX010000020">
    <property type="protein sequence ID" value="KAK6920636.1"/>
    <property type="molecule type" value="Genomic_DNA"/>
</dbReference>
<dbReference type="InterPro" id="IPR044539">
    <property type="entry name" value="Pch2-like"/>
</dbReference>
<dbReference type="PANTHER" id="PTHR45991">
    <property type="entry name" value="PACHYTENE CHECKPOINT PROTEIN 2"/>
    <property type="match status" value="1"/>
</dbReference>
<dbReference type="Proteomes" id="UP001370490">
    <property type="component" value="Unassembled WGS sequence"/>
</dbReference>
<evidence type="ECO:0000313" key="6">
    <source>
        <dbReference type="Proteomes" id="UP001370490"/>
    </source>
</evidence>
<feature type="domain" description="ATPase AAA-type core" evidence="4">
    <location>
        <begin position="82"/>
        <end position="130"/>
    </location>
</feature>
<dbReference type="InterPro" id="IPR027417">
    <property type="entry name" value="P-loop_NTPase"/>
</dbReference>
<evidence type="ECO:0000256" key="3">
    <source>
        <dbReference type="RuleBase" id="RU369050"/>
    </source>
</evidence>
<dbReference type="GO" id="GO:0005634">
    <property type="term" value="C:nucleus"/>
    <property type="evidence" value="ECO:0007669"/>
    <property type="project" value="UniProtKB-SubCell"/>
</dbReference>
<name>A0AAN8UZM9_9MAGN</name>
<dbReference type="GO" id="GO:0051598">
    <property type="term" value="P:meiotic recombination checkpoint signaling"/>
    <property type="evidence" value="ECO:0007669"/>
    <property type="project" value="TreeGrafter"/>
</dbReference>
<evidence type="ECO:0000259" key="4">
    <source>
        <dbReference type="Pfam" id="PF00004"/>
    </source>
</evidence>
<proteinExistence type="inferred from homology"/>
<reference evidence="5 6" key="1">
    <citation type="submission" date="2023-12" db="EMBL/GenBank/DDBJ databases">
        <title>A high-quality genome assembly for Dillenia turbinata (Dilleniales).</title>
        <authorList>
            <person name="Chanderbali A."/>
        </authorList>
    </citation>
    <scope>NUCLEOTIDE SEQUENCE [LARGE SCALE GENOMIC DNA]</scope>
    <source>
        <strain evidence="5">LSX21</strain>
        <tissue evidence="5">Leaf</tissue>
    </source>
</reference>
<comment type="similarity">
    <text evidence="3">Belongs to the AAA ATPase family. PCH2 subfamily.</text>
</comment>
<keyword evidence="3" id="KW-0469">Meiosis</keyword>
<gene>
    <name evidence="5" type="ORF">RJ641_014314</name>
</gene>
<dbReference type="GO" id="GO:0007131">
    <property type="term" value="P:reciprocal meiotic recombination"/>
    <property type="evidence" value="ECO:0007669"/>
    <property type="project" value="UniProtKB-UniRule"/>
</dbReference>
<keyword evidence="2" id="KW-0067">ATP-binding</keyword>
<comment type="caution">
    <text evidence="5">The sequence shown here is derived from an EMBL/GenBank/DDBJ whole genome shotgun (WGS) entry which is preliminary data.</text>
</comment>
<dbReference type="Gene3D" id="3.40.50.300">
    <property type="entry name" value="P-loop containing nucleotide triphosphate hydrolases"/>
    <property type="match status" value="1"/>
</dbReference>
<dbReference type="InterPro" id="IPR003959">
    <property type="entry name" value="ATPase_AAA_core"/>
</dbReference>
<evidence type="ECO:0000256" key="1">
    <source>
        <dbReference type="ARBA" id="ARBA00022741"/>
    </source>
</evidence>
<organism evidence="5 6">
    <name type="scientific">Dillenia turbinata</name>
    <dbReference type="NCBI Taxonomy" id="194707"/>
    <lineage>
        <taxon>Eukaryota</taxon>
        <taxon>Viridiplantae</taxon>
        <taxon>Streptophyta</taxon>
        <taxon>Embryophyta</taxon>
        <taxon>Tracheophyta</taxon>
        <taxon>Spermatophyta</taxon>
        <taxon>Magnoliopsida</taxon>
        <taxon>eudicotyledons</taxon>
        <taxon>Gunneridae</taxon>
        <taxon>Pentapetalae</taxon>
        <taxon>Dilleniales</taxon>
        <taxon>Dilleniaceae</taxon>
        <taxon>Dillenia</taxon>
    </lineage>
</organism>